<feature type="transmembrane region" description="Helical" evidence="1">
    <location>
        <begin position="326"/>
        <end position="345"/>
    </location>
</feature>
<dbReference type="Proteomes" id="UP001056386">
    <property type="component" value="Plasmid unnamed2"/>
</dbReference>
<evidence type="ECO:0000256" key="1">
    <source>
        <dbReference type="SAM" id="Phobius"/>
    </source>
</evidence>
<keyword evidence="1" id="KW-0472">Membrane</keyword>
<feature type="transmembrane region" description="Helical" evidence="1">
    <location>
        <begin position="384"/>
        <end position="404"/>
    </location>
</feature>
<dbReference type="SUPFAM" id="SSF103473">
    <property type="entry name" value="MFS general substrate transporter"/>
    <property type="match status" value="1"/>
</dbReference>
<organism evidence="2 3">
    <name type="scientific">Burkholderia glumae</name>
    <name type="common">Pseudomonas glumae</name>
    <dbReference type="NCBI Taxonomy" id="337"/>
    <lineage>
        <taxon>Bacteria</taxon>
        <taxon>Pseudomonadati</taxon>
        <taxon>Pseudomonadota</taxon>
        <taxon>Betaproteobacteria</taxon>
        <taxon>Burkholderiales</taxon>
        <taxon>Burkholderiaceae</taxon>
        <taxon>Burkholderia</taxon>
    </lineage>
</organism>
<evidence type="ECO:0000313" key="2">
    <source>
        <dbReference type="EMBL" id="USS44292.1"/>
    </source>
</evidence>
<proteinExistence type="predicted"/>
<feature type="transmembrane region" description="Helical" evidence="1">
    <location>
        <begin position="225"/>
        <end position="255"/>
    </location>
</feature>
<geneLocation type="plasmid" evidence="2 3">
    <name>unnamed2</name>
</geneLocation>
<feature type="transmembrane region" description="Helical" evidence="1">
    <location>
        <begin position="357"/>
        <end position="378"/>
    </location>
</feature>
<sequence length="416" mass="43529">MANSSISYRVLLAKRGFAGLLLAVCVGRLSSGLLPFGLMALFVQGDRYLSAGIVSVCFMFATSATAPWRGRCIDRHSARLALPRFALISIACVTGGFAVLHLSHAKLIGAALVTVGAALTPLNSVVLRSIWSRIAPDEGERQALHALDSLLEEGIYVLTPLLVSAIWALVGPDWAILLAGLSIGGGTFLLFRFARYAGGTVNVVLDETHDVPSVSSDSKRRTRRLLVFTQPGLALAGPMFGFSLTMGVGTIAYAAWSTAHYTASLTGVFASLGSAGGLVGGFVYGKLRMSSPTASKLYLAMPAFVGLCTLPMLWTTSAAVACCVAFAAGLVMTPMFIAAFVRVPLTFDKAYFNEANASIGATYNVGSGLGSLLAGALVQRGLLHAAFGCSVLVPVVAASVAFLWSRRLGERPALSR</sequence>
<evidence type="ECO:0000313" key="3">
    <source>
        <dbReference type="Proteomes" id="UP001056386"/>
    </source>
</evidence>
<dbReference type="PANTHER" id="PTHR23542">
    <property type="match status" value="1"/>
</dbReference>
<protein>
    <submittedName>
        <fullName evidence="2">Transporter</fullName>
    </submittedName>
</protein>
<reference evidence="2" key="1">
    <citation type="submission" date="2022-06" db="EMBL/GenBank/DDBJ databases">
        <title>Draft genome sequence of Burkholderia glumae strain GR20004 isolated from rice panicle showing bacterial panicle blight.</title>
        <authorList>
            <person name="Choi S.Y."/>
            <person name="Lee Y.H."/>
        </authorList>
    </citation>
    <scope>NUCLEOTIDE SEQUENCE</scope>
    <source>
        <strain evidence="2">GR20004</strain>
        <plasmid evidence="2">unnamed2</plasmid>
    </source>
</reference>
<dbReference type="PANTHER" id="PTHR23542:SF1">
    <property type="entry name" value="MAJOR FACILITATOR SUPERFAMILY (MFS) PROFILE DOMAIN-CONTAINING PROTEIN"/>
    <property type="match status" value="1"/>
</dbReference>
<feature type="transmembrane region" description="Helical" evidence="1">
    <location>
        <begin position="108"/>
        <end position="130"/>
    </location>
</feature>
<keyword evidence="1" id="KW-1133">Transmembrane helix</keyword>
<feature type="transmembrane region" description="Helical" evidence="1">
    <location>
        <begin position="174"/>
        <end position="191"/>
    </location>
</feature>
<feature type="transmembrane region" description="Helical" evidence="1">
    <location>
        <begin position="150"/>
        <end position="168"/>
    </location>
</feature>
<feature type="transmembrane region" description="Helical" evidence="1">
    <location>
        <begin position="297"/>
        <end position="314"/>
    </location>
</feature>
<keyword evidence="2" id="KW-0614">Plasmid</keyword>
<dbReference type="InterPro" id="IPR036259">
    <property type="entry name" value="MFS_trans_sf"/>
</dbReference>
<gene>
    <name evidence="2" type="ORF">NFI99_13480</name>
</gene>
<keyword evidence="3" id="KW-1185">Reference proteome</keyword>
<feature type="transmembrane region" description="Helical" evidence="1">
    <location>
        <begin position="261"/>
        <end position="285"/>
    </location>
</feature>
<dbReference type="RefSeq" id="WP_252836618.1">
    <property type="nucleotide sequence ID" value="NZ_CP099585.1"/>
</dbReference>
<feature type="transmembrane region" description="Helical" evidence="1">
    <location>
        <begin position="20"/>
        <end position="42"/>
    </location>
</feature>
<accession>A0ABY5BEJ9</accession>
<dbReference type="Gene3D" id="1.20.1250.20">
    <property type="entry name" value="MFS general substrate transporter like domains"/>
    <property type="match status" value="1"/>
</dbReference>
<name>A0ABY5BEJ9_BURGL</name>
<feature type="transmembrane region" description="Helical" evidence="1">
    <location>
        <begin position="48"/>
        <end position="68"/>
    </location>
</feature>
<keyword evidence="1" id="KW-0812">Transmembrane</keyword>
<feature type="transmembrane region" description="Helical" evidence="1">
    <location>
        <begin position="80"/>
        <end position="102"/>
    </location>
</feature>
<dbReference type="EMBL" id="CP099585">
    <property type="protein sequence ID" value="USS44292.1"/>
    <property type="molecule type" value="Genomic_DNA"/>
</dbReference>